<dbReference type="EC" id="3.4.-.-" evidence="7"/>
<dbReference type="InterPro" id="IPR002142">
    <property type="entry name" value="Peptidase_S49"/>
</dbReference>
<dbReference type="RefSeq" id="WP_011477404.1">
    <property type="nucleotide sequence ID" value="NZ_LAOI01000001.1"/>
</dbReference>
<dbReference type="InterPro" id="IPR047272">
    <property type="entry name" value="S49_SppA_C"/>
</dbReference>
<evidence type="ECO:0000259" key="6">
    <source>
        <dbReference type="Pfam" id="PF01343"/>
    </source>
</evidence>
<evidence type="ECO:0000256" key="4">
    <source>
        <dbReference type="ARBA" id="ARBA00022825"/>
    </source>
</evidence>
<protein>
    <submittedName>
        <fullName evidence="7">Signal peptide peptidase SppA, 36K type</fullName>
        <ecNumber evidence="7">3.4.-.-</ecNumber>
    </submittedName>
</protein>
<dbReference type="InterPro" id="IPR004635">
    <property type="entry name" value="Pept_S49_SppA"/>
</dbReference>
<comment type="similarity">
    <text evidence="1">Belongs to the peptidase S49 family.</text>
</comment>
<dbReference type="Gene3D" id="3.90.226.10">
    <property type="entry name" value="2-enoyl-CoA Hydratase, Chain A, domain 1"/>
    <property type="match status" value="2"/>
</dbReference>
<keyword evidence="5" id="KW-0472">Membrane</keyword>
<dbReference type="NCBIfam" id="TIGR00706">
    <property type="entry name" value="SppA_dom"/>
    <property type="match status" value="1"/>
</dbReference>
<keyword evidence="5" id="KW-0812">Transmembrane</keyword>
<evidence type="ECO:0000256" key="1">
    <source>
        <dbReference type="ARBA" id="ARBA00008683"/>
    </source>
</evidence>
<organism evidence="7 8">
    <name type="scientific">Rickettsia bellii str. RML An4</name>
    <dbReference type="NCBI Taxonomy" id="1359193"/>
    <lineage>
        <taxon>Bacteria</taxon>
        <taxon>Pseudomonadati</taxon>
        <taxon>Pseudomonadota</taxon>
        <taxon>Alphaproteobacteria</taxon>
        <taxon>Rickettsiales</taxon>
        <taxon>Rickettsiaceae</taxon>
        <taxon>Rickettsieae</taxon>
        <taxon>Rickettsia</taxon>
        <taxon>belli group</taxon>
    </lineage>
</organism>
<keyword evidence="2" id="KW-0645">Protease</keyword>
<comment type="caution">
    <text evidence="7">The sequence shown here is derived from an EMBL/GenBank/DDBJ whole genome shotgun (WGS) entry which is preliminary data.</text>
</comment>
<keyword evidence="4" id="KW-0720">Serine protease</keyword>
<dbReference type="EMBL" id="LAOI01000001">
    <property type="protein sequence ID" value="KJV89600.1"/>
    <property type="molecule type" value="Genomic_DNA"/>
</dbReference>
<dbReference type="PANTHER" id="PTHR42987:SF6">
    <property type="entry name" value="PROTEINASE IV"/>
    <property type="match status" value="1"/>
</dbReference>
<accession>A0A0F3QAK5</accession>
<dbReference type="PANTHER" id="PTHR42987">
    <property type="entry name" value="PEPTIDASE S49"/>
    <property type="match status" value="1"/>
</dbReference>
<evidence type="ECO:0000256" key="2">
    <source>
        <dbReference type="ARBA" id="ARBA00022670"/>
    </source>
</evidence>
<dbReference type="PATRIC" id="fig|1359193.3.peg.563"/>
<feature type="domain" description="Peptidase S49" evidence="6">
    <location>
        <begin position="110"/>
        <end position="259"/>
    </location>
</feature>
<proteinExistence type="inferred from homology"/>
<reference evidence="7 8" key="1">
    <citation type="submission" date="2015-02" db="EMBL/GenBank/DDBJ databases">
        <title>Genome Sequencing of Rickettsiales.</title>
        <authorList>
            <person name="Daugherty S.C."/>
            <person name="Su Q."/>
            <person name="Abolude K."/>
            <person name="Beier-Sexton M."/>
            <person name="Carlyon J.A."/>
            <person name="Carter R."/>
            <person name="Day N.P."/>
            <person name="Dumler S.J."/>
            <person name="Dyachenko V."/>
            <person name="Godinez A."/>
            <person name="Kurtti T.J."/>
            <person name="Lichay M."/>
            <person name="Mullins K.E."/>
            <person name="Ott S."/>
            <person name="Pappas-Brown V."/>
            <person name="Paris D.H."/>
            <person name="Patel P."/>
            <person name="Richards A.L."/>
            <person name="Sadzewicz L."/>
            <person name="Sears K."/>
            <person name="Seidman D."/>
            <person name="Sengamalay N."/>
            <person name="Stenos J."/>
            <person name="Tallon L.J."/>
            <person name="Vincent G."/>
            <person name="Fraser C.M."/>
            <person name="Munderloh U."/>
            <person name="Dunning-Hotopp J.C."/>
        </authorList>
    </citation>
    <scope>NUCLEOTIDE SEQUENCE [LARGE SCALE GENOMIC DNA]</scope>
    <source>
        <strain evidence="7 8">RML An4</strain>
    </source>
</reference>
<keyword evidence="5" id="KW-1133">Transmembrane helix</keyword>
<dbReference type="AlphaFoldDB" id="A0A0F3QAK5"/>
<dbReference type="GO" id="GO:0008236">
    <property type="term" value="F:serine-type peptidase activity"/>
    <property type="evidence" value="ECO:0007669"/>
    <property type="project" value="UniProtKB-KW"/>
</dbReference>
<dbReference type="Proteomes" id="UP000033661">
    <property type="component" value="Unassembled WGS sequence"/>
</dbReference>
<dbReference type="SUPFAM" id="SSF52096">
    <property type="entry name" value="ClpP/crotonase"/>
    <property type="match status" value="1"/>
</dbReference>
<dbReference type="Pfam" id="PF01343">
    <property type="entry name" value="Peptidase_S49"/>
    <property type="match status" value="1"/>
</dbReference>
<sequence>MNITPDYLIERKQIKARLLVWKLIAIILIGVSFFLICKDFVPTEVLANNNDDYIASVLIDDIILEDEKRDKKLKKIVDDSHIKALIVNVNSPGGTVVGSEKIYNILLKISEKKPVVIVMGTMAASGGYLISLAGDYIISHNGTITGSIGVILQTAEVTDLAQKLGITFLNFKSGELKAAPNPTEKLTENVRVAVMENIEDTYNFFIELVAERRKIPIDEVKKLADGRIYSGRQAVKLKLVDNIGNEDTALKWLQDEKKIDAKLTIKDYQLKPKPKLVEMMLEDFDSLVPSFFKNSFNGIKAISNQGY</sequence>
<evidence type="ECO:0000313" key="7">
    <source>
        <dbReference type="EMBL" id="KJV89600.1"/>
    </source>
</evidence>
<keyword evidence="8" id="KW-1185">Reference proteome</keyword>
<dbReference type="CDD" id="cd07023">
    <property type="entry name" value="S49_Sppa_N_C"/>
    <property type="match status" value="1"/>
</dbReference>
<evidence type="ECO:0000313" key="8">
    <source>
        <dbReference type="Proteomes" id="UP000033661"/>
    </source>
</evidence>
<evidence type="ECO:0000256" key="5">
    <source>
        <dbReference type="SAM" id="Phobius"/>
    </source>
</evidence>
<feature type="transmembrane region" description="Helical" evidence="5">
    <location>
        <begin position="18"/>
        <end position="36"/>
    </location>
</feature>
<evidence type="ECO:0000256" key="3">
    <source>
        <dbReference type="ARBA" id="ARBA00022801"/>
    </source>
</evidence>
<name>A0A0F3QAK5_RICBE</name>
<gene>
    <name evidence="7" type="primary">sppA</name>
    <name evidence="7" type="ORF">RBEAN4_0579</name>
</gene>
<dbReference type="InterPro" id="IPR029045">
    <property type="entry name" value="ClpP/crotonase-like_dom_sf"/>
</dbReference>
<keyword evidence="3 7" id="KW-0378">Hydrolase</keyword>
<dbReference type="GO" id="GO:0006508">
    <property type="term" value="P:proteolysis"/>
    <property type="evidence" value="ECO:0007669"/>
    <property type="project" value="UniProtKB-KW"/>
</dbReference>